<proteinExistence type="predicted"/>
<dbReference type="PANTHER" id="PTHR35043:SF7">
    <property type="entry name" value="TRANSCRIPTION FACTOR DOMAIN-CONTAINING PROTEIN"/>
    <property type="match status" value="1"/>
</dbReference>
<feature type="transmembrane region" description="Helical" evidence="1">
    <location>
        <begin position="62"/>
        <end position="90"/>
    </location>
</feature>
<reference evidence="2" key="1">
    <citation type="journal article" date="2020" name="New Phytol.">
        <title>Comparative genomics reveals dynamic genome evolution in host specialist ectomycorrhizal fungi.</title>
        <authorList>
            <person name="Lofgren L.A."/>
            <person name="Nguyen N.H."/>
            <person name="Vilgalys R."/>
            <person name="Ruytinx J."/>
            <person name="Liao H.L."/>
            <person name="Branco S."/>
            <person name="Kuo A."/>
            <person name="LaButti K."/>
            <person name="Lipzen A."/>
            <person name="Andreopoulos W."/>
            <person name="Pangilinan J."/>
            <person name="Riley R."/>
            <person name="Hundley H."/>
            <person name="Na H."/>
            <person name="Barry K."/>
            <person name="Grigoriev I.V."/>
            <person name="Stajich J.E."/>
            <person name="Kennedy P.G."/>
        </authorList>
    </citation>
    <scope>NUCLEOTIDE SEQUENCE</scope>
    <source>
        <strain evidence="2">MN1</strain>
    </source>
</reference>
<evidence type="ECO:0000313" key="2">
    <source>
        <dbReference type="EMBL" id="KAG1821056.1"/>
    </source>
</evidence>
<dbReference type="OrthoDB" id="9451547at2759"/>
<accession>A0A9P7EHA2</accession>
<gene>
    <name evidence="2" type="ORF">BJ212DRAFT_976649</name>
</gene>
<comment type="caution">
    <text evidence="2">The sequence shown here is derived from an EMBL/GenBank/DDBJ whole genome shotgun (WGS) entry which is preliminary data.</text>
</comment>
<dbReference type="Proteomes" id="UP000807769">
    <property type="component" value="Unassembled WGS sequence"/>
</dbReference>
<keyword evidence="3" id="KW-1185">Reference proteome</keyword>
<keyword evidence="1" id="KW-0812">Transmembrane</keyword>
<dbReference type="AlphaFoldDB" id="A0A9P7EHA2"/>
<organism evidence="2 3">
    <name type="scientific">Suillus subaureus</name>
    <dbReference type="NCBI Taxonomy" id="48587"/>
    <lineage>
        <taxon>Eukaryota</taxon>
        <taxon>Fungi</taxon>
        <taxon>Dikarya</taxon>
        <taxon>Basidiomycota</taxon>
        <taxon>Agaricomycotina</taxon>
        <taxon>Agaricomycetes</taxon>
        <taxon>Agaricomycetidae</taxon>
        <taxon>Boletales</taxon>
        <taxon>Suillineae</taxon>
        <taxon>Suillaceae</taxon>
        <taxon>Suillus</taxon>
    </lineage>
</organism>
<keyword evidence="1" id="KW-0472">Membrane</keyword>
<keyword evidence="1" id="KW-1133">Transmembrane helix</keyword>
<feature type="transmembrane region" description="Helical" evidence="1">
    <location>
        <begin position="35"/>
        <end position="55"/>
    </location>
</feature>
<sequence length="113" mass="12688">MVLQLAALLMATIFGGIHCAAWFFSFPTYQEQMLWRISAVGITFTPWVCFLPKFIPDSLLGVVGFVFGLMCMVSVILYIAVRAVLLVLMFTTLRNLPSDAYKAVLWTNLVPHL</sequence>
<dbReference type="RefSeq" id="XP_041196123.1">
    <property type="nucleotide sequence ID" value="XM_041344496.1"/>
</dbReference>
<name>A0A9P7EHA2_9AGAM</name>
<dbReference type="GeneID" id="64638512"/>
<evidence type="ECO:0000256" key="1">
    <source>
        <dbReference type="SAM" id="Phobius"/>
    </source>
</evidence>
<protein>
    <submittedName>
        <fullName evidence="2">Uncharacterized protein</fullName>
    </submittedName>
</protein>
<evidence type="ECO:0000313" key="3">
    <source>
        <dbReference type="Proteomes" id="UP000807769"/>
    </source>
</evidence>
<dbReference type="EMBL" id="JABBWG010000007">
    <property type="protein sequence ID" value="KAG1821056.1"/>
    <property type="molecule type" value="Genomic_DNA"/>
</dbReference>
<dbReference type="PANTHER" id="PTHR35043">
    <property type="entry name" value="TRANSCRIPTION FACTOR DOMAIN-CONTAINING PROTEIN"/>
    <property type="match status" value="1"/>
</dbReference>